<evidence type="ECO:0000256" key="2">
    <source>
        <dbReference type="ARBA" id="ARBA00009009"/>
    </source>
</evidence>
<sequence length="297" mass="33163">MFRTILLLGFVLFLTHDLTAQKGEARRQIAKIIQSSNAKVGVSVLGLEDRDTLAFDGKGHYPMQSVYKFPLAVAVLHEVDRGKLSLDMKIHVRKKDLLPDTWSPMRDKYPKGEIHLTLSEILRYTVSQSDNNGCDILFRMLGGPAKVEAYIRSLGITGMAFAATEEEMHERPKTQFSNWCEPEAMVKLLDMFHGGRILSESSRKFLWNAMAETSTGPDRIKGLLPPGTTVAHKTGSSGRNSEGTIHALNDVGIVVLPKNRHVAIVVYVSDSHEDNDTLENVIARISKIVWDYFSAKK</sequence>
<dbReference type="AlphaFoldDB" id="A0A1M3KZ26"/>
<dbReference type="Gene3D" id="3.40.710.10">
    <property type="entry name" value="DD-peptidase/beta-lactamase superfamily"/>
    <property type="match status" value="1"/>
</dbReference>
<proteinExistence type="inferred from homology"/>
<gene>
    <name evidence="5" type="ORF">BGO89_07210</name>
</gene>
<protein>
    <recommendedName>
        <fullName evidence="3">beta-lactamase</fullName>
        <ecNumber evidence="3">3.5.2.6</ecNumber>
    </recommendedName>
</protein>
<dbReference type="Proteomes" id="UP000184233">
    <property type="component" value="Unassembled WGS sequence"/>
</dbReference>
<dbReference type="STRING" id="1895771.BGO89_07210"/>
<dbReference type="NCBIfam" id="NF033103">
    <property type="entry name" value="bla_class_A"/>
    <property type="match status" value="1"/>
</dbReference>
<evidence type="ECO:0000313" key="6">
    <source>
        <dbReference type="Proteomes" id="UP000184233"/>
    </source>
</evidence>
<dbReference type="GO" id="GO:0046677">
    <property type="term" value="P:response to antibiotic"/>
    <property type="evidence" value="ECO:0007669"/>
    <property type="project" value="InterPro"/>
</dbReference>
<feature type="domain" description="Beta-lactamase class A catalytic" evidence="4">
    <location>
        <begin position="41"/>
        <end position="268"/>
    </location>
</feature>
<evidence type="ECO:0000256" key="3">
    <source>
        <dbReference type="ARBA" id="ARBA00012865"/>
    </source>
</evidence>
<dbReference type="PRINTS" id="PR00118">
    <property type="entry name" value="BLACTAMASEA"/>
</dbReference>
<dbReference type="GO" id="GO:0008800">
    <property type="term" value="F:beta-lactamase activity"/>
    <property type="evidence" value="ECO:0007669"/>
    <property type="project" value="UniProtKB-EC"/>
</dbReference>
<evidence type="ECO:0000256" key="1">
    <source>
        <dbReference type="ARBA" id="ARBA00001526"/>
    </source>
</evidence>
<dbReference type="InterPro" id="IPR000871">
    <property type="entry name" value="Beta-lactam_class-A"/>
</dbReference>
<reference evidence="5 6" key="1">
    <citation type="submission" date="2016-09" db="EMBL/GenBank/DDBJ databases">
        <title>Genome-resolved meta-omics ties microbial dynamics to process performance in biotechnology for thiocyanate degradation.</title>
        <authorList>
            <person name="Kantor R.S."/>
            <person name="Huddy R.J."/>
            <person name="Iyer R."/>
            <person name="Thomas B.C."/>
            <person name="Brown C.T."/>
            <person name="Anantharaman K."/>
            <person name="Tringe S."/>
            <person name="Hettich R.L."/>
            <person name="Harrison S.T."/>
            <person name="Banfield J.F."/>
        </authorList>
    </citation>
    <scope>NUCLEOTIDE SEQUENCE [LARGE SCALE GENOMIC DNA]</scope>
    <source>
        <strain evidence="5">59-99</strain>
    </source>
</reference>
<dbReference type="EC" id="3.5.2.6" evidence="3"/>
<dbReference type="InterPro" id="IPR012338">
    <property type="entry name" value="Beta-lactam/transpept-like"/>
</dbReference>
<evidence type="ECO:0000259" key="4">
    <source>
        <dbReference type="Pfam" id="PF13354"/>
    </source>
</evidence>
<dbReference type="EMBL" id="MKVH01000021">
    <property type="protein sequence ID" value="OJX57751.1"/>
    <property type="molecule type" value="Genomic_DNA"/>
</dbReference>
<name>A0A1M3KZ26_9BACT</name>
<comment type="catalytic activity">
    <reaction evidence="1">
        <text>a beta-lactam + H2O = a substituted beta-amino acid</text>
        <dbReference type="Rhea" id="RHEA:20401"/>
        <dbReference type="ChEBI" id="CHEBI:15377"/>
        <dbReference type="ChEBI" id="CHEBI:35627"/>
        <dbReference type="ChEBI" id="CHEBI:140347"/>
        <dbReference type="EC" id="3.5.2.6"/>
    </reaction>
</comment>
<evidence type="ECO:0000313" key="5">
    <source>
        <dbReference type="EMBL" id="OJX57751.1"/>
    </source>
</evidence>
<dbReference type="GO" id="GO:0030655">
    <property type="term" value="P:beta-lactam antibiotic catabolic process"/>
    <property type="evidence" value="ECO:0007669"/>
    <property type="project" value="InterPro"/>
</dbReference>
<accession>A0A1M3KZ26</accession>
<comment type="similarity">
    <text evidence="2">Belongs to the class-A beta-lactamase family.</text>
</comment>
<dbReference type="PANTHER" id="PTHR35333">
    <property type="entry name" value="BETA-LACTAMASE"/>
    <property type="match status" value="1"/>
</dbReference>
<dbReference type="NCBIfam" id="NF012099">
    <property type="entry name" value="SubclassA2"/>
    <property type="match status" value="1"/>
</dbReference>
<dbReference type="SUPFAM" id="SSF56601">
    <property type="entry name" value="beta-lactamase/transpeptidase-like"/>
    <property type="match status" value="1"/>
</dbReference>
<dbReference type="InterPro" id="IPR045155">
    <property type="entry name" value="Beta-lactam_cat"/>
</dbReference>
<organism evidence="5 6">
    <name type="scientific">Candidatus Kapaibacterium thiocyanatum</name>
    <dbReference type="NCBI Taxonomy" id="1895771"/>
    <lineage>
        <taxon>Bacteria</taxon>
        <taxon>Pseudomonadati</taxon>
        <taxon>Candidatus Kapaibacteriota</taxon>
        <taxon>Candidatus Kapaibacteriia</taxon>
        <taxon>Candidatus Kapaibacteriales</taxon>
        <taxon>Candidatus Kapaibacteriaceae</taxon>
        <taxon>Candidatus Kapaibacterium</taxon>
    </lineage>
</organism>
<dbReference type="Pfam" id="PF13354">
    <property type="entry name" value="Beta-lactamase2"/>
    <property type="match status" value="1"/>
</dbReference>
<comment type="caution">
    <text evidence="5">The sequence shown here is derived from an EMBL/GenBank/DDBJ whole genome shotgun (WGS) entry which is preliminary data.</text>
</comment>
<dbReference type="PANTHER" id="PTHR35333:SF3">
    <property type="entry name" value="BETA-LACTAMASE-TYPE TRANSPEPTIDASE FOLD CONTAINING PROTEIN"/>
    <property type="match status" value="1"/>
</dbReference>